<evidence type="ECO:0000259" key="3">
    <source>
        <dbReference type="Pfam" id="PF11893"/>
    </source>
</evidence>
<feature type="transmembrane region" description="Helical" evidence="1">
    <location>
        <begin position="137"/>
        <end position="156"/>
    </location>
</feature>
<organism evidence="4 5">
    <name type="scientific">Shewanella khirikhana</name>
    <dbReference type="NCBI Taxonomy" id="1965282"/>
    <lineage>
        <taxon>Bacteria</taxon>
        <taxon>Pseudomonadati</taxon>
        <taxon>Pseudomonadota</taxon>
        <taxon>Gammaproteobacteria</taxon>
        <taxon>Alteromonadales</taxon>
        <taxon>Shewanellaceae</taxon>
        <taxon>Shewanella</taxon>
    </lineage>
</organism>
<dbReference type="InterPro" id="IPR017850">
    <property type="entry name" value="Alkaline_phosphatase_core_sf"/>
</dbReference>
<accession>A0ABN5TS65</accession>
<keyword evidence="1" id="KW-0812">Transmembrane</keyword>
<evidence type="ECO:0000259" key="2">
    <source>
        <dbReference type="Pfam" id="PF00884"/>
    </source>
</evidence>
<keyword evidence="1" id="KW-0472">Membrane</keyword>
<feature type="domain" description="Inner membrane protein YejM N-terminal" evidence="3">
    <location>
        <begin position="9"/>
        <end position="245"/>
    </location>
</feature>
<feature type="transmembrane region" description="Helical" evidence="1">
    <location>
        <begin position="51"/>
        <end position="74"/>
    </location>
</feature>
<reference evidence="5" key="1">
    <citation type="submission" date="2017-03" db="EMBL/GenBank/DDBJ databases">
        <title>Full genome sequence of a non-lethal Shewanella isolate that potentiates virulence of Vibio parahaemolyticus causing acute hepatopancreatic necrosis disease (AHPND) in shrimp.</title>
        <authorList>
            <person name="Prachumwat A."/>
            <person name="Sritunyalucksana K."/>
        </authorList>
    </citation>
    <scope>NUCLEOTIDE SEQUENCE [LARGE SCALE GENOMIC DNA]</scope>
    <source>
        <strain evidence="5">TH2012</strain>
    </source>
</reference>
<dbReference type="PANTHER" id="PTHR43751">
    <property type="entry name" value="SULFATASE"/>
    <property type="match status" value="1"/>
</dbReference>
<dbReference type="RefSeq" id="WP_126166709.1">
    <property type="nucleotide sequence ID" value="NZ_CP020373.1"/>
</dbReference>
<evidence type="ECO:0000313" key="4">
    <source>
        <dbReference type="EMBL" id="AZQ10334.1"/>
    </source>
</evidence>
<sequence>MVERKQQLVRDKVSRLVNWGHWFALFNGFLALIVGSRYLETVGLPETLMGWGYLALASVGQFAFLAFLVYLLVLFPVTLLLPYSKILRGLAATVATLGLCVLLYDTIVYDDYGVHLSPFAFDVAWADLHSLLRGTSYIVTPIGILALELTAANFLWKRIGKIEKRHLGGKVAAVIGACFVASHLIHIWGDAADVKDITRYDDAYPLFYPATAKSFMESHGIDSRDRDLGPEDLQTLSYPLSALECSASSQPNVLLLAIDSLRADMLNPQTMPFLSQYAAANQQFDKHLSGGNQFQSGMFSLMYGLQGSYMGASDFQSRTPELTQGFLAAGYQLARFGPASNEFSPRPLATLNDFAATLVEDGESRALADIQSREAFDNWRKSQHSHWFALVNFGAAETYDTPIGFAGIETIKAPQGMAPAQRVLFNQYRQSLYFIDGEIKALVESLPADTLVIITGVSGKAFTSNESEARRDLSPQAVRVPMIIHWPKGETGTVNYATSHHGLAPTLMTRVLGCTNPTTDYSAGRQLLVPSEQPWVYVGDNRFFAIYQDDEITVIDRHGKYDIYSSDFKTRLHKKLSAPDLIQVMREGRRLYRH</sequence>
<feature type="domain" description="Sulfatase N-terminal" evidence="2">
    <location>
        <begin position="251"/>
        <end position="509"/>
    </location>
</feature>
<feature type="transmembrane region" description="Helical" evidence="1">
    <location>
        <begin position="21"/>
        <end position="39"/>
    </location>
</feature>
<dbReference type="Pfam" id="PF00884">
    <property type="entry name" value="Sulfatase"/>
    <property type="match status" value="1"/>
</dbReference>
<dbReference type="Pfam" id="PF11893">
    <property type="entry name" value="DUF3413"/>
    <property type="match status" value="1"/>
</dbReference>
<dbReference type="Proteomes" id="UP000278437">
    <property type="component" value="Chromosome"/>
</dbReference>
<feature type="transmembrane region" description="Helical" evidence="1">
    <location>
        <begin position="86"/>
        <end position="104"/>
    </location>
</feature>
<keyword evidence="1" id="KW-1133">Transmembrane helix</keyword>
<proteinExistence type="predicted"/>
<evidence type="ECO:0000313" key="5">
    <source>
        <dbReference type="Proteomes" id="UP000278437"/>
    </source>
</evidence>
<dbReference type="InterPro" id="IPR012159">
    <property type="entry name" value="YejM-like"/>
</dbReference>
<dbReference type="EMBL" id="CP020373">
    <property type="protein sequence ID" value="AZQ10334.1"/>
    <property type="molecule type" value="Genomic_DNA"/>
</dbReference>
<gene>
    <name evidence="4" type="primary">yejM</name>
    <name evidence="4" type="ORF">STH12_01204</name>
</gene>
<dbReference type="PIRSF" id="PIRSF004950">
    <property type="entry name" value="Mmb_sulf_HI0842"/>
    <property type="match status" value="1"/>
</dbReference>
<protein>
    <submittedName>
        <fullName evidence="4">Inner membrane protein YejM</fullName>
    </submittedName>
</protein>
<name>A0ABN5TS65_9GAMM</name>
<dbReference type="PANTHER" id="PTHR43751:SF3">
    <property type="entry name" value="SULFATASE N-TERMINAL DOMAIN-CONTAINING PROTEIN"/>
    <property type="match status" value="1"/>
</dbReference>
<dbReference type="SUPFAM" id="SSF53649">
    <property type="entry name" value="Alkaline phosphatase-like"/>
    <property type="match status" value="1"/>
</dbReference>
<dbReference type="Gene3D" id="3.40.720.10">
    <property type="entry name" value="Alkaline Phosphatase, subunit A"/>
    <property type="match status" value="1"/>
</dbReference>
<evidence type="ECO:0000256" key="1">
    <source>
        <dbReference type="SAM" id="Phobius"/>
    </source>
</evidence>
<keyword evidence="5" id="KW-1185">Reference proteome</keyword>
<dbReference type="InterPro" id="IPR024588">
    <property type="entry name" value="YejM_N"/>
</dbReference>
<feature type="transmembrane region" description="Helical" evidence="1">
    <location>
        <begin position="168"/>
        <end position="189"/>
    </location>
</feature>
<dbReference type="InterPro" id="IPR000917">
    <property type="entry name" value="Sulfatase_N"/>
</dbReference>
<dbReference type="InterPro" id="IPR052701">
    <property type="entry name" value="GAG_Ulvan_Degrading_Sulfatases"/>
</dbReference>